<dbReference type="InterPro" id="IPR003462">
    <property type="entry name" value="ODC_Mu_crystall"/>
</dbReference>
<comment type="caution">
    <text evidence="1">The sequence shown here is derived from an EMBL/GenBank/DDBJ whole genome shotgun (WGS) entry which is preliminary data.</text>
</comment>
<proteinExistence type="predicted"/>
<evidence type="ECO:0000313" key="2">
    <source>
        <dbReference type="Proteomes" id="UP001501586"/>
    </source>
</evidence>
<dbReference type="Gene3D" id="3.30.1780.10">
    <property type="entry name" value="ornithine cyclodeaminase, domain 1"/>
    <property type="match status" value="1"/>
</dbReference>
<dbReference type="Gene3D" id="3.40.50.720">
    <property type="entry name" value="NAD(P)-binding Rossmann-like Domain"/>
    <property type="match status" value="1"/>
</dbReference>
<dbReference type="RefSeq" id="WP_236863785.1">
    <property type="nucleotide sequence ID" value="NZ_BAABAZ010000004.1"/>
</dbReference>
<dbReference type="PANTHER" id="PTHR13812:SF19">
    <property type="entry name" value="KETIMINE REDUCTASE MU-CRYSTALLIN"/>
    <property type="match status" value="1"/>
</dbReference>
<accession>A0ABP8EIB6</accession>
<dbReference type="SUPFAM" id="SSF51735">
    <property type="entry name" value="NAD(P)-binding Rossmann-fold domains"/>
    <property type="match status" value="1"/>
</dbReference>
<dbReference type="PANTHER" id="PTHR13812">
    <property type="entry name" value="KETIMINE REDUCTASE MU-CRYSTALLIN"/>
    <property type="match status" value="1"/>
</dbReference>
<dbReference type="Pfam" id="PF02423">
    <property type="entry name" value="OCD_Mu_crystall"/>
    <property type="match status" value="1"/>
</dbReference>
<dbReference type="EMBL" id="BAABAZ010000004">
    <property type="protein sequence ID" value="GAA4283708.1"/>
    <property type="molecule type" value="Genomic_DNA"/>
</dbReference>
<sequence length="305" mass="31037">MPPRIFTDDDLRSLLTPQLAVTAMLEALAAHGRGELAAPPRVTADLTADLGSDGGRLVFTAGATPAHFGYRSYDTRRLPEFEQVVVAHSATTGAVEALAIGNLIGPRRTGGLGGAAASLLAGPGPHAIAVIGSGVQARNQLWAITGVLDVVEVRVHSPRAHRRERLAQHARAHFDVEARAVASAEEAVSGASIVILATTASAPVLDTAWLAPDVLVHTLGTKTQNASEIPADLLGQAFVVSDSPGQHLAEDGPLFPPAGPEAVLALGQVAAGAMAAPTSGRRVYLSCGLAGTEVALLAALASASA</sequence>
<keyword evidence="2" id="KW-1185">Reference proteome</keyword>
<gene>
    <name evidence="1" type="primary">eutC</name>
    <name evidence="1" type="ORF">GCM10022261_12390</name>
</gene>
<protein>
    <submittedName>
        <fullName evidence="1">Ectoine utilization protein EutC</fullName>
    </submittedName>
</protein>
<organism evidence="1 2">
    <name type="scientific">Brevibacterium daeguense</name>
    <dbReference type="NCBI Taxonomy" id="909936"/>
    <lineage>
        <taxon>Bacteria</taxon>
        <taxon>Bacillati</taxon>
        <taxon>Actinomycetota</taxon>
        <taxon>Actinomycetes</taxon>
        <taxon>Micrococcales</taxon>
        <taxon>Brevibacteriaceae</taxon>
        <taxon>Brevibacterium</taxon>
    </lineage>
</organism>
<dbReference type="InterPro" id="IPR036291">
    <property type="entry name" value="NAD(P)-bd_dom_sf"/>
</dbReference>
<evidence type="ECO:0000313" key="1">
    <source>
        <dbReference type="EMBL" id="GAA4283708.1"/>
    </source>
</evidence>
<dbReference type="InterPro" id="IPR023401">
    <property type="entry name" value="ODC_N"/>
</dbReference>
<reference evidence="2" key="1">
    <citation type="journal article" date="2019" name="Int. J. Syst. Evol. Microbiol.">
        <title>The Global Catalogue of Microorganisms (GCM) 10K type strain sequencing project: providing services to taxonomists for standard genome sequencing and annotation.</title>
        <authorList>
            <consortium name="The Broad Institute Genomics Platform"/>
            <consortium name="The Broad Institute Genome Sequencing Center for Infectious Disease"/>
            <person name="Wu L."/>
            <person name="Ma J."/>
        </authorList>
    </citation>
    <scope>NUCLEOTIDE SEQUENCE [LARGE SCALE GENOMIC DNA]</scope>
    <source>
        <strain evidence="2">JCM 17458</strain>
    </source>
</reference>
<dbReference type="Proteomes" id="UP001501586">
    <property type="component" value="Unassembled WGS sequence"/>
</dbReference>
<name>A0ABP8EIB6_9MICO</name>